<dbReference type="Proteomes" id="UP001202328">
    <property type="component" value="Unassembled WGS sequence"/>
</dbReference>
<organism evidence="1 2">
    <name type="scientific">Papaver atlanticum</name>
    <dbReference type="NCBI Taxonomy" id="357466"/>
    <lineage>
        <taxon>Eukaryota</taxon>
        <taxon>Viridiplantae</taxon>
        <taxon>Streptophyta</taxon>
        <taxon>Embryophyta</taxon>
        <taxon>Tracheophyta</taxon>
        <taxon>Spermatophyta</taxon>
        <taxon>Magnoliopsida</taxon>
        <taxon>Ranunculales</taxon>
        <taxon>Papaveraceae</taxon>
        <taxon>Papaveroideae</taxon>
        <taxon>Papaver</taxon>
    </lineage>
</organism>
<gene>
    <name evidence="1" type="ORF">MKW98_001278</name>
</gene>
<proteinExistence type="predicted"/>
<dbReference type="GO" id="GO:0006355">
    <property type="term" value="P:regulation of DNA-templated transcription"/>
    <property type="evidence" value="ECO:0007669"/>
    <property type="project" value="InterPro"/>
</dbReference>
<accession>A0AAD4XID6</accession>
<dbReference type="PANTHER" id="PTHR33334:SF8">
    <property type="entry name" value="PROTEIN LNK1"/>
    <property type="match status" value="1"/>
</dbReference>
<reference evidence="1" key="1">
    <citation type="submission" date="2022-04" db="EMBL/GenBank/DDBJ databases">
        <title>A functionally conserved STORR gene fusion in Papaver species that diverged 16.8 million years ago.</title>
        <authorList>
            <person name="Catania T."/>
        </authorList>
    </citation>
    <scope>NUCLEOTIDE SEQUENCE</scope>
    <source>
        <strain evidence="1">S-188037</strain>
    </source>
</reference>
<name>A0AAD4XID6_9MAGN</name>
<evidence type="ECO:0000313" key="2">
    <source>
        <dbReference type="Proteomes" id="UP001202328"/>
    </source>
</evidence>
<dbReference type="GO" id="GO:0007623">
    <property type="term" value="P:circadian rhythm"/>
    <property type="evidence" value="ECO:0007669"/>
    <property type="project" value="InterPro"/>
</dbReference>
<dbReference type="InterPro" id="IPR039928">
    <property type="entry name" value="LNK"/>
</dbReference>
<dbReference type="EMBL" id="JAJJMB010008870">
    <property type="protein sequence ID" value="KAI3920022.1"/>
    <property type="molecule type" value="Genomic_DNA"/>
</dbReference>
<comment type="caution">
    <text evidence="1">The sequence shown here is derived from an EMBL/GenBank/DDBJ whole genome shotgun (WGS) entry which is preliminary data.</text>
</comment>
<keyword evidence="2" id="KW-1185">Reference proteome</keyword>
<dbReference type="AlphaFoldDB" id="A0AAD4XID6"/>
<dbReference type="PANTHER" id="PTHR33334">
    <property type="entry name" value="PROTEIN LNK1"/>
    <property type="match status" value="1"/>
</dbReference>
<sequence length="472" mass="51877">MRETKDIDRKWKSIDLLDDISWDEVGESDDRIVHLSLRSERIRLSSSNGIQGRVGVKYIKGPMLENNFWSGSPEGLSLDSGDTNLIQEIANFACTDAKLSNNCFLDNNIMSSSGNALYGNVMFDEKLAASDSSFSRFQLGDLTPTDNKFCAGEEEQKDSTNLLYYGWPDIGNLEDVEKMFSCDSTYGQGNASYDNEVSWLSSPVDSSDDALRSSFNSSISEWKSTSKQSEGNTEYLCSSVTPSSTNFGKQNVFDTCWTNSQNLGADDSSSECPSFCNMVDIDVEDRRLSISNEQVSAFALGHAPMEMSPNFPPEVPSIILEENIAKHNQYEHMQVSYTTAYQHEDSVIQQAQSQTSLTDQVPVGGKLHQSLNAVELLSIEVPAVSDTSTVPGNPCDSTFLDDVSVEASGLRQLLCIMKQVFGPNHPTGVCDGSLSLESSSVVHGSITSQHLIPNKLLYEEEHSGGMEEISEY</sequence>
<protein>
    <submittedName>
        <fullName evidence="1">Uncharacterized protein</fullName>
    </submittedName>
</protein>
<evidence type="ECO:0000313" key="1">
    <source>
        <dbReference type="EMBL" id="KAI3920022.1"/>
    </source>
</evidence>